<gene>
    <name evidence="2" type="ORF">BDQ94DRAFT_164430</name>
</gene>
<dbReference type="GeneID" id="38138365"/>
<keyword evidence="3" id="KW-1185">Reference proteome</keyword>
<proteinExistence type="predicted"/>
<protein>
    <recommendedName>
        <fullName evidence="4">HMG box domain-containing protein</fullName>
    </recommendedName>
</protein>
<organism evidence="2 3">
    <name type="scientific">Aspergillus welwitschiae</name>
    <dbReference type="NCBI Taxonomy" id="1341132"/>
    <lineage>
        <taxon>Eukaryota</taxon>
        <taxon>Fungi</taxon>
        <taxon>Dikarya</taxon>
        <taxon>Ascomycota</taxon>
        <taxon>Pezizomycotina</taxon>
        <taxon>Eurotiomycetes</taxon>
        <taxon>Eurotiomycetidae</taxon>
        <taxon>Eurotiales</taxon>
        <taxon>Aspergillaceae</taxon>
        <taxon>Aspergillus</taxon>
        <taxon>Aspergillus subgen. Circumdati</taxon>
    </lineage>
</organism>
<dbReference type="EMBL" id="KZ852139">
    <property type="protein sequence ID" value="RDH26512.1"/>
    <property type="molecule type" value="Genomic_DNA"/>
</dbReference>
<dbReference type="AlphaFoldDB" id="A0A3F3PIF7"/>
<feature type="region of interest" description="Disordered" evidence="1">
    <location>
        <begin position="235"/>
        <end position="293"/>
    </location>
</feature>
<evidence type="ECO:0008006" key="4">
    <source>
        <dbReference type="Google" id="ProtNLM"/>
    </source>
</evidence>
<evidence type="ECO:0000313" key="2">
    <source>
        <dbReference type="EMBL" id="RDH26512.1"/>
    </source>
</evidence>
<dbReference type="RefSeq" id="XP_026619534.1">
    <property type="nucleotide sequence ID" value="XM_026770009.1"/>
</dbReference>
<feature type="compositionally biased region" description="Polar residues" evidence="1">
    <location>
        <begin position="8"/>
        <end position="20"/>
    </location>
</feature>
<feature type="compositionally biased region" description="Basic and acidic residues" evidence="1">
    <location>
        <begin position="282"/>
        <end position="291"/>
    </location>
</feature>
<evidence type="ECO:0000313" key="3">
    <source>
        <dbReference type="Proteomes" id="UP000253729"/>
    </source>
</evidence>
<feature type="compositionally biased region" description="Basic and acidic residues" evidence="1">
    <location>
        <begin position="112"/>
        <end position="125"/>
    </location>
</feature>
<sequence length="323" mass="36096">MSEPSAAITGSTPKETGTEISSFVPSASRGLISVAPHPIFQPRIVLDTAREVLGQHLLSTSDVLPQVLGEYTASFNQPVPVPELATDNPYSVVPQPMSDGTQVHANSPIPEKGADADQTKSEPLRRHSRLRRSNRAVATIRNDRDDHTAISRQDLDLPCPLSALPNGMQHIPVRDMYAWVHRPVETRRQEALQRHGRIPRPTNPFILYRMEAPHIRKKYKMLAVMEKRNHAGAHPEYRFSLSNKENRSRTAKSRSPELEVYSMASSKPDQSSQPNAWSTPLDENRVSEHSTGHFPAEDGIVIKRNTFDVDGFGPPQCATSVWW</sequence>
<feature type="region of interest" description="Disordered" evidence="1">
    <location>
        <begin position="78"/>
        <end position="134"/>
    </location>
</feature>
<dbReference type="Proteomes" id="UP000253729">
    <property type="component" value="Unassembled WGS sequence"/>
</dbReference>
<evidence type="ECO:0000256" key="1">
    <source>
        <dbReference type="SAM" id="MobiDB-lite"/>
    </source>
</evidence>
<name>A0A3F3PIF7_9EURO</name>
<feature type="region of interest" description="Disordered" evidence="1">
    <location>
        <begin position="1"/>
        <end position="20"/>
    </location>
</feature>
<dbReference type="STRING" id="1341132.A0A3F3PIF7"/>
<feature type="compositionally biased region" description="Polar residues" evidence="1">
    <location>
        <begin position="263"/>
        <end position="278"/>
    </location>
</feature>
<accession>A0A3F3PIF7</accession>
<reference evidence="2 3" key="1">
    <citation type="submission" date="2018-07" db="EMBL/GenBank/DDBJ databases">
        <title>The genomes of Aspergillus section Nigri reveals drivers in fungal speciation.</title>
        <authorList>
            <consortium name="DOE Joint Genome Institute"/>
            <person name="Vesth T.C."/>
            <person name="Nybo J."/>
            <person name="Theobald S."/>
            <person name="Brandl J."/>
            <person name="Frisvad J.C."/>
            <person name="Nielsen K.F."/>
            <person name="Lyhne E.K."/>
            <person name="Kogle M.E."/>
            <person name="Kuo A."/>
            <person name="Riley R."/>
            <person name="Clum A."/>
            <person name="Nolan M."/>
            <person name="Lipzen A."/>
            <person name="Salamov A."/>
            <person name="Henrissat B."/>
            <person name="Wiebenga A."/>
            <person name="De vries R.P."/>
            <person name="Grigoriev I.V."/>
            <person name="Mortensen U.H."/>
            <person name="Andersen M.R."/>
            <person name="Baker S.E."/>
        </authorList>
    </citation>
    <scope>NUCLEOTIDE SEQUENCE [LARGE SCALE GENOMIC DNA]</scope>
    <source>
        <strain evidence="2 3">CBS 139.54b</strain>
    </source>
</reference>